<feature type="region of interest" description="Disordered" evidence="1">
    <location>
        <begin position="535"/>
        <end position="562"/>
    </location>
</feature>
<evidence type="ECO:0000313" key="4">
    <source>
        <dbReference type="Proteomes" id="UP000572817"/>
    </source>
</evidence>
<feature type="transmembrane region" description="Helical" evidence="2">
    <location>
        <begin position="116"/>
        <end position="137"/>
    </location>
</feature>
<feature type="transmembrane region" description="Helical" evidence="2">
    <location>
        <begin position="87"/>
        <end position="110"/>
    </location>
</feature>
<feature type="region of interest" description="Disordered" evidence="1">
    <location>
        <begin position="1"/>
        <end position="20"/>
    </location>
</feature>
<accession>A0A8H4IQY7</accession>
<evidence type="ECO:0000256" key="1">
    <source>
        <dbReference type="SAM" id="MobiDB-lite"/>
    </source>
</evidence>
<comment type="caution">
    <text evidence="3">The sequence shown here is derived from an EMBL/GenBank/DDBJ whole genome shotgun (WGS) entry which is preliminary data.</text>
</comment>
<feature type="region of interest" description="Disordered" evidence="1">
    <location>
        <begin position="29"/>
        <end position="50"/>
    </location>
</feature>
<feature type="compositionally biased region" description="Low complexity" evidence="1">
    <location>
        <begin position="379"/>
        <end position="394"/>
    </location>
</feature>
<dbReference type="AlphaFoldDB" id="A0A8H4IQY7"/>
<organism evidence="3 4">
    <name type="scientific">Botryosphaeria dothidea</name>
    <dbReference type="NCBI Taxonomy" id="55169"/>
    <lineage>
        <taxon>Eukaryota</taxon>
        <taxon>Fungi</taxon>
        <taxon>Dikarya</taxon>
        <taxon>Ascomycota</taxon>
        <taxon>Pezizomycotina</taxon>
        <taxon>Dothideomycetes</taxon>
        <taxon>Dothideomycetes incertae sedis</taxon>
        <taxon>Botryosphaeriales</taxon>
        <taxon>Botryosphaeriaceae</taxon>
        <taxon>Botryosphaeria</taxon>
    </lineage>
</organism>
<feature type="compositionally biased region" description="Polar residues" evidence="1">
    <location>
        <begin position="334"/>
        <end position="357"/>
    </location>
</feature>
<keyword evidence="2" id="KW-0812">Transmembrane</keyword>
<protein>
    <submittedName>
        <fullName evidence="3">Uncharacterized protein</fullName>
    </submittedName>
</protein>
<keyword evidence="2" id="KW-0472">Membrane</keyword>
<feature type="region of interest" description="Disordered" evidence="1">
    <location>
        <begin position="451"/>
        <end position="505"/>
    </location>
</feature>
<feature type="compositionally biased region" description="Low complexity" evidence="1">
    <location>
        <begin position="494"/>
        <end position="505"/>
    </location>
</feature>
<dbReference type="Proteomes" id="UP000572817">
    <property type="component" value="Unassembled WGS sequence"/>
</dbReference>
<gene>
    <name evidence="3" type="ORF">GTA08_BOTSDO06177</name>
</gene>
<feature type="compositionally biased region" description="Polar residues" evidence="1">
    <location>
        <begin position="275"/>
        <end position="288"/>
    </location>
</feature>
<feature type="compositionally biased region" description="Polar residues" evidence="1">
    <location>
        <begin position="542"/>
        <end position="555"/>
    </location>
</feature>
<feature type="transmembrane region" description="Helical" evidence="2">
    <location>
        <begin position="149"/>
        <end position="168"/>
    </location>
</feature>
<keyword evidence="4" id="KW-1185">Reference proteome</keyword>
<dbReference type="OrthoDB" id="5404940at2759"/>
<sequence>MPSQPYMYEPPQRFSATSDTLYGFDPKAVTKASRMPPKKPPPKKQDGPLMDFNRHPDSYLVTPYQSNARPFNPRTKVVIKWVRWGQLAVRILQLIGAIGLLICVICIKGTQDTEGWIIRVPAAFDILCCLYAIYHLVRPARSRTASSSASYHFFTLIIDTGLIPFYVFTAMLAKTNLSEAPGTEGRWRSFFNADESTNKILSSTWLTSVTVGGLHLVSIGVGLYLVLVFRKISRLPPDMNPLEDNLTSRRSTKHKHKTSSLSEITAPPEKRFSDMSGSTCVSSPSRSSHAQDEPLIPDVRTIPFAQSRRNSDCNYNPHNPRSARESRTYLPDQVYQQPRSNRTSRTNVYSRTGSMSPTKLELKDLPIKLSTKSLGGYDSMSPSSSPDRSPVRSARSMKRQSMKSDNWFVHPEAEAASDEDDEPTAAHPLVRRYSFERDDDIALYADIVNNSGPLSPLSDGEQTGHLRPEPLRMNPPTPSPKPTHTPPPPMPFQSTVGSISSEHSSGIGRALTINSSVTRTTDAWGYFPGQHAGAPVVEPAGTHSNFSSPSRSPTRNGGGKRYYGDLRAAQEGIAGRYQQKHNNADLLGARLGANGGGTTKRSMGRSPERPAYARVESSPRVVSRSGVDVDGADGNNGDLGLMRGRVVSGKMAEEGLVGVVTRRKVSGMA</sequence>
<reference evidence="3" key="1">
    <citation type="submission" date="2020-04" db="EMBL/GenBank/DDBJ databases">
        <title>Genome Assembly and Annotation of Botryosphaeria dothidea sdau 11-99, a Latent Pathogen of Apple Fruit Ring Rot in China.</title>
        <authorList>
            <person name="Yu C."/>
            <person name="Diao Y."/>
            <person name="Lu Q."/>
            <person name="Zhao J."/>
            <person name="Cui S."/>
            <person name="Peng C."/>
            <person name="He B."/>
            <person name="Liu H."/>
        </authorList>
    </citation>
    <scope>NUCLEOTIDE SEQUENCE [LARGE SCALE GENOMIC DNA]</scope>
    <source>
        <strain evidence="3">Sdau11-99</strain>
    </source>
</reference>
<evidence type="ECO:0000313" key="3">
    <source>
        <dbReference type="EMBL" id="KAF4305566.1"/>
    </source>
</evidence>
<evidence type="ECO:0000256" key="2">
    <source>
        <dbReference type="SAM" id="Phobius"/>
    </source>
</evidence>
<feature type="region of interest" description="Disordered" evidence="1">
    <location>
        <begin position="590"/>
        <end position="611"/>
    </location>
</feature>
<feature type="transmembrane region" description="Helical" evidence="2">
    <location>
        <begin position="205"/>
        <end position="229"/>
    </location>
</feature>
<feature type="compositionally biased region" description="Pro residues" evidence="1">
    <location>
        <begin position="473"/>
        <end position="491"/>
    </location>
</feature>
<feature type="region of interest" description="Disordered" evidence="1">
    <location>
        <begin position="373"/>
        <end position="406"/>
    </location>
</feature>
<proteinExistence type="predicted"/>
<feature type="region of interest" description="Disordered" evidence="1">
    <location>
        <begin position="239"/>
        <end position="357"/>
    </location>
</feature>
<name>A0A8H4IQY7_9PEZI</name>
<keyword evidence="2" id="KW-1133">Transmembrane helix</keyword>
<dbReference type="EMBL" id="WWBZ02000040">
    <property type="protein sequence ID" value="KAF4305566.1"/>
    <property type="molecule type" value="Genomic_DNA"/>
</dbReference>